<name>A0ABW4YAE5_9GAMM</name>
<evidence type="ECO:0000256" key="2">
    <source>
        <dbReference type="ARBA" id="ARBA00008657"/>
    </source>
</evidence>
<dbReference type="InterPro" id="IPR007476">
    <property type="entry name" value="RdgC"/>
</dbReference>
<comment type="subcellular location">
    <subcellularLocation>
        <location evidence="1">Cytoplasm</location>
        <location evidence="1">Nucleoid</location>
    </subcellularLocation>
</comment>
<dbReference type="PANTHER" id="PTHR38103">
    <property type="entry name" value="RECOMBINATION-ASSOCIATED PROTEIN RDGC"/>
    <property type="match status" value="1"/>
</dbReference>
<keyword evidence="7" id="KW-1185">Reference proteome</keyword>
<organism evidence="6 7">
    <name type="scientific">Thiorhodococcus fuscus</name>
    <dbReference type="NCBI Taxonomy" id="527200"/>
    <lineage>
        <taxon>Bacteria</taxon>
        <taxon>Pseudomonadati</taxon>
        <taxon>Pseudomonadota</taxon>
        <taxon>Gammaproteobacteria</taxon>
        <taxon>Chromatiales</taxon>
        <taxon>Chromatiaceae</taxon>
        <taxon>Thiorhodococcus</taxon>
    </lineage>
</organism>
<evidence type="ECO:0000256" key="1">
    <source>
        <dbReference type="ARBA" id="ARBA00004453"/>
    </source>
</evidence>
<evidence type="ECO:0000256" key="4">
    <source>
        <dbReference type="ARBA" id="ARBA00022490"/>
    </source>
</evidence>
<protein>
    <recommendedName>
        <fullName evidence="3">Recombination-associated protein RdgC</fullName>
    </recommendedName>
</protein>
<comment type="caution">
    <text evidence="6">The sequence shown here is derived from an EMBL/GenBank/DDBJ whole genome shotgun (WGS) entry which is preliminary data.</text>
</comment>
<proteinExistence type="inferred from homology"/>
<evidence type="ECO:0000256" key="5">
    <source>
        <dbReference type="ARBA" id="ARBA00023172"/>
    </source>
</evidence>
<evidence type="ECO:0000313" key="6">
    <source>
        <dbReference type="EMBL" id="MFD2112061.1"/>
    </source>
</evidence>
<dbReference type="NCBIfam" id="NF001464">
    <property type="entry name" value="PRK00321.1-5"/>
    <property type="match status" value="1"/>
</dbReference>
<sequence>MFKNAYLFRLDAPFPLGTVELDERLRSQRARPCGPVEMSHLGWSDPLDEEKDAWFAHEIAGCILICATLHQRVLPAAAIMNALNERVRGIQDQEGRQVGRAERKRLREQLMTDMLPKSFQQTRRIRAYIDRQSDWLIVDSGSTSQAEDVATLLRETLGSLPARPPFPGVDPAAVMTGWIAQAPPSDFYLGRGCELRDDDEVVRLSGLDLSSDEVLSHIGAGKKASVLDLFWDDRLSFTLTEDLVIKRLRVNEAIRDDAELGDDPASQLEADFALLALQMRLLLKRLETLFKLIDVDEQTQRAAA</sequence>
<comment type="similarity">
    <text evidence="2">Belongs to the RdgC family.</text>
</comment>
<evidence type="ECO:0000256" key="3">
    <source>
        <dbReference type="ARBA" id="ARBA00022296"/>
    </source>
</evidence>
<reference evidence="7" key="1">
    <citation type="journal article" date="2019" name="Int. J. Syst. Evol. Microbiol.">
        <title>The Global Catalogue of Microorganisms (GCM) 10K type strain sequencing project: providing services to taxonomists for standard genome sequencing and annotation.</title>
        <authorList>
            <consortium name="The Broad Institute Genomics Platform"/>
            <consortium name="The Broad Institute Genome Sequencing Center for Infectious Disease"/>
            <person name="Wu L."/>
            <person name="Ma J."/>
        </authorList>
    </citation>
    <scope>NUCLEOTIDE SEQUENCE [LARGE SCALE GENOMIC DNA]</scope>
    <source>
        <strain evidence="7">KACC 12597</strain>
    </source>
</reference>
<dbReference type="PANTHER" id="PTHR38103:SF1">
    <property type="entry name" value="RECOMBINATION-ASSOCIATED PROTEIN RDGC"/>
    <property type="match status" value="1"/>
</dbReference>
<keyword evidence="4" id="KW-0963">Cytoplasm</keyword>
<keyword evidence="5" id="KW-0233">DNA recombination</keyword>
<accession>A0ABW4YAE5</accession>
<dbReference type="RefSeq" id="WP_386026023.1">
    <property type="nucleotide sequence ID" value="NZ_JBHUHX010000018.1"/>
</dbReference>
<dbReference type="EMBL" id="JBHUHX010000018">
    <property type="protein sequence ID" value="MFD2112061.1"/>
    <property type="molecule type" value="Genomic_DNA"/>
</dbReference>
<evidence type="ECO:0000313" key="7">
    <source>
        <dbReference type="Proteomes" id="UP001597337"/>
    </source>
</evidence>
<dbReference type="Proteomes" id="UP001597337">
    <property type="component" value="Unassembled WGS sequence"/>
</dbReference>
<gene>
    <name evidence="6" type="ORF">ACFSJC_09440</name>
</gene>
<dbReference type="Pfam" id="PF04381">
    <property type="entry name" value="RdgC"/>
    <property type="match status" value="1"/>
</dbReference>